<dbReference type="KEGG" id="ela:UCREL1_11751"/>
<dbReference type="AlphaFoldDB" id="M7SUN1"/>
<dbReference type="Proteomes" id="UP000012174">
    <property type="component" value="Unassembled WGS sequence"/>
</dbReference>
<dbReference type="eggNOG" id="ENOG502SVG3">
    <property type="taxonomic scope" value="Eukaryota"/>
</dbReference>
<reference evidence="4" key="1">
    <citation type="journal article" date="2013" name="Genome Announc.">
        <title>Draft genome sequence of the grapevine dieback fungus Eutypa lata UCR-EL1.</title>
        <authorList>
            <person name="Blanco-Ulate B."/>
            <person name="Rolshausen P.E."/>
            <person name="Cantu D."/>
        </authorList>
    </citation>
    <scope>NUCLEOTIDE SEQUENCE [LARGE SCALE GENOMIC DNA]</scope>
    <source>
        <strain evidence="4">UCR-EL1</strain>
    </source>
</reference>
<accession>M7SUN1</accession>
<name>M7SUN1_EUTLA</name>
<feature type="chain" id="PRO_5004085137" evidence="2">
    <location>
        <begin position="21"/>
        <end position="172"/>
    </location>
</feature>
<evidence type="ECO:0000256" key="1">
    <source>
        <dbReference type="SAM" id="MobiDB-lite"/>
    </source>
</evidence>
<feature type="region of interest" description="Disordered" evidence="1">
    <location>
        <begin position="56"/>
        <end position="172"/>
    </location>
</feature>
<protein>
    <submittedName>
        <fullName evidence="3">Putative alpha--mannosyltransferase protein</fullName>
    </submittedName>
</protein>
<gene>
    <name evidence="3" type="ORF">UCREL1_11751</name>
</gene>
<evidence type="ECO:0000313" key="3">
    <source>
        <dbReference type="EMBL" id="EMR61321.1"/>
    </source>
</evidence>
<evidence type="ECO:0000313" key="4">
    <source>
        <dbReference type="Proteomes" id="UP000012174"/>
    </source>
</evidence>
<dbReference type="GO" id="GO:0005759">
    <property type="term" value="C:mitochondrial matrix"/>
    <property type="evidence" value="ECO:0007669"/>
    <property type="project" value="TreeGrafter"/>
</dbReference>
<dbReference type="OrthoDB" id="5410040at2759"/>
<dbReference type="GO" id="GO:0033617">
    <property type="term" value="P:mitochondrial respiratory chain complex IV assembly"/>
    <property type="evidence" value="ECO:0007669"/>
    <property type="project" value="TreeGrafter"/>
</dbReference>
<feature type="signal peptide" evidence="2">
    <location>
        <begin position="1"/>
        <end position="20"/>
    </location>
</feature>
<dbReference type="GO" id="GO:0016757">
    <property type="term" value="F:glycosyltransferase activity"/>
    <property type="evidence" value="ECO:0007669"/>
    <property type="project" value="UniProtKB-KW"/>
</dbReference>
<keyword evidence="4" id="KW-1185">Reference proteome</keyword>
<proteinExistence type="predicted"/>
<dbReference type="HOGENOM" id="CLU_122923_0_0_1"/>
<dbReference type="EMBL" id="KB707656">
    <property type="protein sequence ID" value="EMR61321.1"/>
    <property type="molecule type" value="Genomic_DNA"/>
</dbReference>
<dbReference type="PANTHER" id="PTHR40020:SF1">
    <property type="entry name" value="CYTOCHROME C OXIDASE ASSEMBLY FACTOR 2"/>
    <property type="match status" value="1"/>
</dbReference>
<dbReference type="PANTHER" id="PTHR40020">
    <property type="entry name" value="CYTOCHROME C OXIDASE ASSEMBLY FACTOR 2"/>
    <property type="match status" value="1"/>
</dbReference>
<dbReference type="OMA" id="IPHIFPC"/>
<sequence>MTSSLFATTVLASFFVVALPHVLPCPAPPRVAYADSSSHSHSSDTEEQIITITNPDGTITTTTKRRRRGTRKAAEVRDGIAAFEARDEDFPDLDVVKKGGESTSPTGRQRRRGGRGGPGERECPVPKPGGVIGELMGFSRDNNNNDNNNNSDTKSASSNSSRTGGGSGGDKT</sequence>
<feature type="compositionally biased region" description="Low complexity" evidence="1">
    <location>
        <begin position="139"/>
        <end position="162"/>
    </location>
</feature>
<evidence type="ECO:0000256" key="2">
    <source>
        <dbReference type="SAM" id="SignalP"/>
    </source>
</evidence>
<organism evidence="3 4">
    <name type="scientific">Eutypa lata (strain UCR-EL1)</name>
    <name type="common">Grapevine dieback disease fungus</name>
    <name type="synonym">Eutypa armeniacae</name>
    <dbReference type="NCBI Taxonomy" id="1287681"/>
    <lineage>
        <taxon>Eukaryota</taxon>
        <taxon>Fungi</taxon>
        <taxon>Dikarya</taxon>
        <taxon>Ascomycota</taxon>
        <taxon>Pezizomycotina</taxon>
        <taxon>Sordariomycetes</taxon>
        <taxon>Xylariomycetidae</taxon>
        <taxon>Xylariales</taxon>
        <taxon>Diatrypaceae</taxon>
        <taxon>Eutypa</taxon>
    </lineage>
</organism>
<keyword evidence="3" id="KW-0808">Transferase</keyword>
<feature type="compositionally biased region" description="Gly residues" evidence="1">
    <location>
        <begin position="163"/>
        <end position="172"/>
    </location>
</feature>
<keyword evidence="3" id="KW-0328">Glycosyltransferase</keyword>
<keyword evidence="2" id="KW-0732">Signal</keyword>